<accession>A0A8J7MZM7</accession>
<proteinExistence type="predicted"/>
<gene>
    <name evidence="2" type="ORF">JI744_17000</name>
</gene>
<organism evidence="2 3">
    <name type="scientific">Fuscibacter oryzae</name>
    <dbReference type="NCBI Taxonomy" id="2803939"/>
    <lineage>
        <taxon>Bacteria</taxon>
        <taxon>Pseudomonadati</taxon>
        <taxon>Pseudomonadota</taxon>
        <taxon>Alphaproteobacteria</taxon>
        <taxon>Rhodobacterales</taxon>
        <taxon>Paracoccaceae</taxon>
        <taxon>Fuscibacter</taxon>
    </lineage>
</organism>
<evidence type="ECO:0000256" key="1">
    <source>
        <dbReference type="SAM" id="SignalP"/>
    </source>
</evidence>
<keyword evidence="3" id="KW-1185">Reference proteome</keyword>
<protein>
    <submittedName>
        <fullName evidence="2">Uncharacterized protein</fullName>
    </submittedName>
</protein>
<keyword evidence="1" id="KW-0732">Signal</keyword>
<sequence length="160" mass="16932">MMRRSLLALCLLVAGFPATADTAGNPALARQGFDACVAAFGDPVAGLRNLKADGWDYVGSEGVYQWTTKANRRVVIALGRKGHPTQGCFASYNKMTNRQAMDLAAKIASDLHLKATAAKQAYGGTIWVGSVHGRGAALNVVPVTQYDFHKGAAVLLLAQE</sequence>
<feature type="signal peptide" evidence="1">
    <location>
        <begin position="1"/>
        <end position="20"/>
    </location>
</feature>
<evidence type="ECO:0000313" key="2">
    <source>
        <dbReference type="EMBL" id="MBL4929804.1"/>
    </source>
</evidence>
<comment type="caution">
    <text evidence="2">The sequence shown here is derived from an EMBL/GenBank/DDBJ whole genome shotgun (WGS) entry which is preliminary data.</text>
</comment>
<reference evidence="2" key="1">
    <citation type="submission" date="2021-01" db="EMBL/GenBank/DDBJ databases">
        <title>Genome seq and assembly of Tabrizicola sp. KVB23.</title>
        <authorList>
            <person name="Chhetri G."/>
        </authorList>
    </citation>
    <scope>NUCLEOTIDE SEQUENCE</scope>
    <source>
        <strain evidence="2">KVB23</strain>
    </source>
</reference>
<evidence type="ECO:0000313" key="3">
    <source>
        <dbReference type="Proteomes" id="UP000619033"/>
    </source>
</evidence>
<dbReference type="EMBL" id="JAESVP010000011">
    <property type="protein sequence ID" value="MBL4929804.1"/>
    <property type="molecule type" value="Genomic_DNA"/>
</dbReference>
<dbReference type="RefSeq" id="WP_202662374.1">
    <property type="nucleotide sequence ID" value="NZ_JAESVP010000011.1"/>
</dbReference>
<feature type="chain" id="PRO_5035329676" evidence="1">
    <location>
        <begin position="21"/>
        <end position="160"/>
    </location>
</feature>
<dbReference type="AlphaFoldDB" id="A0A8J7MZM7"/>
<dbReference type="Proteomes" id="UP000619033">
    <property type="component" value="Unassembled WGS sequence"/>
</dbReference>
<name>A0A8J7MZM7_9RHOB</name>